<dbReference type="InterPro" id="IPR036390">
    <property type="entry name" value="WH_DNA-bd_sf"/>
</dbReference>
<keyword evidence="3" id="KW-0238">DNA-binding</keyword>
<dbReference type="EMBL" id="BMRP01000022">
    <property type="protein sequence ID" value="GGU81968.1"/>
    <property type="molecule type" value="Genomic_DNA"/>
</dbReference>
<dbReference type="PANTHER" id="PTHR30346:SF28">
    <property type="entry name" value="HTH-TYPE TRANSCRIPTIONAL REGULATOR CYNR"/>
    <property type="match status" value="1"/>
</dbReference>
<reference evidence="7" key="1">
    <citation type="journal article" date="2019" name="Int. J. Syst. Evol. Microbiol.">
        <title>The Global Catalogue of Microorganisms (GCM) 10K type strain sequencing project: providing services to taxonomists for standard genome sequencing and annotation.</title>
        <authorList>
            <consortium name="The Broad Institute Genomics Platform"/>
            <consortium name="The Broad Institute Genome Sequencing Center for Infectious Disease"/>
            <person name="Wu L."/>
            <person name="Ma J."/>
        </authorList>
    </citation>
    <scope>NUCLEOTIDE SEQUENCE [LARGE SCALE GENOMIC DNA]</scope>
    <source>
        <strain evidence="7">JCM 3399</strain>
    </source>
</reference>
<feature type="domain" description="HTH lysR-type" evidence="5">
    <location>
        <begin position="1"/>
        <end position="58"/>
    </location>
</feature>
<dbReference type="Pfam" id="PF00126">
    <property type="entry name" value="HTH_1"/>
    <property type="match status" value="1"/>
</dbReference>
<evidence type="ECO:0000256" key="1">
    <source>
        <dbReference type="ARBA" id="ARBA00009437"/>
    </source>
</evidence>
<dbReference type="SUPFAM" id="SSF46785">
    <property type="entry name" value="Winged helix' DNA-binding domain"/>
    <property type="match status" value="1"/>
</dbReference>
<protein>
    <recommendedName>
        <fullName evidence="5">HTH lysR-type domain-containing protein</fullName>
    </recommendedName>
</protein>
<dbReference type="Proteomes" id="UP000654471">
    <property type="component" value="Unassembled WGS sequence"/>
</dbReference>
<dbReference type="InterPro" id="IPR000847">
    <property type="entry name" value="LysR_HTH_N"/>
</dbReference>
<dbReference type="PRINTS" id="PR00039">
    <property type="entry name" value="HTHLYSR"/>
</dbReference>
<dbReference type="Gene3D" id="1.10.10.10">
    <property type="entry name" value="Winged helix-like DNA-binding domain superfamily/Winged helix DNA-binding domain"/>
    <property type="match status" value="1"/>
</dbReference>
<comment type="similarity">
    <text evidence="1">Belongs to the LysR transcriptional regulatory family.</text>
</comment>
<keyword evidence="7" id="KW-1185">Reference proteome</keyword>
<comment type="caution">
    <text evidence="6">The sequence shown here is derived from an EMBL/GenBank/DDBJ whole genome shotgun (WGS) entry which is preliminary data.</text>
</comment>
<gene>
    <name evidence="6" type="ORF">GCM10010211_54920</name>
</gene>
<evidence type="ECO:0000259" key="5">
    <source>
        <dbReference type="PROSITE" id="PS50931"/>
    </source>
</evidence>
<sequence>MELRLLGYAVAIAEAGSISGAARRLHLTQPTLSRQLSEMERQLGIKLFVREGRGLTPTQAGQVLVRRAATVLAEAEAALKDVQLAAQGMTGRLTVTFAGSGSTDRSVAR</sequence>
<proteinExistence type="inferred from homology"/>
<dbReference type="PANTHER" id="PTHR30346">
    <property type="entry name" value="TRANSCRIPTIONAL DUAL REGULATOR HCAR-RELATED"/>
    <property type="match status" value="1"/>
</dbReference>
<dbReference type="InterPro" id="IPR036388">
    <property type="entry name" value="WH-like_DNA-bd_sf"/>
</dbReference>
<accession>A0ABQ2VDV6</accession>
<evidence type="ECO:0000313" key="6">
    <source>
        <dbReference type="EMBL" id="GGU81968.1"/>
    </source>
</evidence>
<evidence type="ECO:0000256" key="2">
    <source>
        <dbReference type="ARBA" id="ARBA00023015"/>
    </source>
</evidence>
<evidence type="ECO:0000256" key="4">
    <source>
        <dbReference type="ARBA" id="ARBA00023163"/>
    </source>
</evidence>
<organism evidence="6 7">
    <name type="scientific">Streptomyces albospinus</name>
    <dbReference type="NCBI Taxonomy" id="285515"/>
    <lineage>
        <taxon>Bacteria</taxon>
        <taxon>Bacillati</taxon>
        <taxon>Actinomycetota</taxon>
        <taxon>Actinomycetes</taxon>
        <taxon>Kitasatosporales</taxon>
        <taxon>Streptomycetaceae</taxon>
        <taxon>Streptomyces</taxon>
    </lineage>
</organism>
<dbReference type="PROSITE" id="PS50931">
    <property type="entry name" value="HTH_LYSR"/>
    <property type="match status" value="1"/>
</dbReference>
<evidence type="ECO:0000256" key="3">
    <source>
        <dbReference type="ARBA" id="ARBA00023125"/>
    </source>
</evidence>
<name>A0ABQ2VDV6_9ACTN</name>
<keyword evidence="2" id="KW-0805">Transcription regulation</keyword>
<keyword evidence="4" id="KW-0804">Transcription</keyword>
<evidence type="ECO:0000313" key="7">
    <source>
        <dbReference type="Proteomes" id="UP000654471"/>
    </source>
</evidence>